<reference evidence="2 3" key="1">
    <citation type="submission" date="2018-04" db="EMBL/GenBank/DDBJ databases">
        <title>Genomic Encyclopedia of Archaeal and Bacterial Type Strains, Phase II (KMG-II): from individual species to whole genera.</title>
        <authorList>
            <person name="Goeker M."/>
        </authorList>
    </citation>
    <scope>NUCLEOTIDE SEQUENCE [LARGE SCALE GENOMIC DNA]</scope>
    <source>
        <strain evidence="2 3">DSM 23082</strain>
    </source>
</reference>
<dbReference type="OrthoDB" id="1073140at2"/>
<dbReference type="Gene3D" id="3.40.630.30">
    <property type="match status" value="1"/>
</dbReference>
<keyword evidence="3" id="KW-1185">Reference proteome</keyword>
<evidence type="ECO:0000259" key="1">
    <source>
        <dbReference type="PROSITE" id="PS51186"/>
    </source>
</evidence>
<sequence length="155" mass="18565">MKFLERNTLSQIEKEQIIGLWNREYPQNLRYEKPEQFEAYLNGLKDQYHILIVDDNENIIGWYFDFIREEERWFAAIIDSEFQGKGLGTNLLNLARKQRKELNGWVIPSADYVKCNGSPYRSPLEFYKKNGFEIYNDVKLETDKIRAIKIKWSSE</sequence>
<proteinExistence type="predicted"/>
<evidence type="ECO:0000313" key="2">
    <source>
        <dbReference type="EMBL" id="PTX44621.1"/>
    </source>
</evidence>
<protein>
    <submittedName>
        <fullName evidence="2">Acetyltransferase (GNAT) family protein</fullName>
    </submittedName>
</protein>
<dbReference type="CDD" id="cd04301">
    <property type="entry name" value="NAT_SF"/>
    <property type="match status" value="1"/>
</dbReference>
<dbReference type="PROSITE" id="PS51186">
    <property type="entry name" value="GNAT"/>
    <property type="match status" value="1"/>
</dbReference>
<dbReference type="Pfam" id="PF13508">
    <property type="entry name" value="Acetyltransf_7"/>
    <property type="match status" value="1"/>
</dbReference>
<feature type="domain" description="N-acetyltransferase" evidence="1">
    <location>
        <begin position="4"/>
        <end position="151"/>
    </location>
</feature>
<dbReference type="SUPFAM" id="SSF55729">
    <property type="entry name" value="Acyl-CoA N-acyltransferases (Nat)"/>
    <property type="match status" value="1"/>
</dbReference>
<name>A0A2T6ALC4_9FLAO</name>
<dbReference type="RefSeq" id="WP_108170565.1">
    <property type="nucleotide sequence ID" value="NZ_QBKQ01000001.1"/>
</dbReference>
<comment type="caution">
    <text evidence="2">The sequence shown here is derived from an EMBL/GenBank/DDBJ whole genome shotgun (WGS) entry which is preliminary data.</text>
</comment>
<evidence type="ECO:0000313" key="3">
    <source>
        <dbReference type="Proteomes" id="UP000244174"/>
    </source>
</evidence>
<keyword evidence="2" id="KW-0808">Transferase</keyword>
<accession>A0A2T6ALC4</accession>
<gene>
    <name evidence="2" type="ORF">C8P64_0603</name>
</gene>
<dbReference type="GO" id="GO:0016747">
    <property type="term" value="F:acyltransferase activity, transferring groups other than amino-acyl groups"/>
    <property type="evidence" value="ECO:0007669"/>
    <property type="project" value="InterPro"/>
</dbReference>
<dbReference type="InterPro" id="IPR000182">
    <property type="entry name" value="GNAT_dom"/>
</dbReference>
<organism evidence="2 3">
    <name type="scientific">Christiangramia gaetbulicola</name>
    <dbReference type="NCBI Taxonomy" id="703340"/>
    <lineage>
        <taxon>Bacteria</taxon>
        <taxon>Pseudomonadati</taxon>
        <taxon>Bacteroidota</taxon>
        <taxon>Flavobacteriia</taxon>
        <taxon>Flavobacteriales</taxon>
        <taxon>Flavobacteriaceae</taxon>
        <taxon>Christiangramia</taxon>
    </lineage>
</organism>
<dbReference type="InterPro" id="IPR016181">
    <property type="entry name" value="Acyl_CoA_acyltransferase"/>
</dbReference>
<dbReference type="EMBL" id="QBKQ01000001">
    <property type="protein sequence ID" value="PTX44621.1"/>
    <property type="molecule type" value="Genomic_DNA"/>
</dbReference>
<dbReference type="Proteomes" id="UP000244174">
    <property type="component" value="Unassembled WGS sequence"/>
</dbReference>
<dbReference type="AlphaFoldDB" id="A0A2T6ALC4"/>